<gene>
    <name evidence="2" type="ORF">SAMN04489740_3323</name>
</gene>
<sequence length="62" mass="6889">MTPQSEPVRVEKDSGQDGTIVNPGAKEGRDTSVGDEGDDANELRFDEETRLIREQSQRPETD</sequence>
<organism evidence="2 3">
    <name type="scientific">Arthrobacter alpinus</name>
    <dbReference type="NCBI Taxonomy" id="656366"/>
    <lineage>
        <taxon>Bacteria</taxon>
        <taxon>Bacillati</taxon>
        <taxon>Actinomycetota</taxon>
        <taxon>Actinomycetes</taxon>
        <taxon>Micrococcales</taxon>
        <taxon>Micrococcaceae</taxon>
        <taxon>Arthrobacter</taxon>
    </lineage>
</organism>
<feature type="region of interest" description="Disordered" evidence="1">
    <location>
        <begin position="1"/>
        <end position="62"/>
    </location>
</feature>
<protein>
    <submittedName>
        <fullName evidence="2">Uncharacterized protein</fullName>
    </submittedName>
</protein>
<dbReference type="Proteomes" id="UP000182725">
    <property type="component" value="Unassembled WGS sequence"/>
</dbReference>
<feature type="compositionally biased region" description="Basic and acidic residues" evidence="1">
    <location>
        <begin position="41"/>
        <end position="62"/>
    </location>
</feature>
<proteinExistence type="predicted"/>
<evidence type="ECO:0000256" key="1">
    <source>
        <dbReference type="SAM" id="MobiDB-lite"/>
    </source>
</evidence>
<dbReference type="AlphaFoldDB" id="A0A1H5N2B5"/>
<name>A0A1H5N2B5_9MICC</name>
<evidence type="ECO:0000313" key="3">
    <source>
        <dbReference type="Proteomes" id="UP000182725"/>
    </source>
</evidence>
<reference evidence="2 3" key="1">
    <citation type="submission" date="2016-10" db="EMBL/GenBank/DDBJ databases">
        <authorList>
            <person name="de Groot N.N."/>
        </authorList>
    </citation>
    <scope>NUCLEOTIDE SEQUENCE [LARGE SCALE GENOMIC DNA]</scope>
    <source>
        <strain evidence="2 3">DSM 22274</strain>
    </source>
</reference>
<accession>A0A1H5N2B5</accession>
<dbReference type="RefSeq" id="WP_074712488.1">
    <property type="nucleotide sequence ID" value="NZ_FNTV01000001.1"/>
</dbReference>
<evidence type="ECO:0000313" key="2">
    <source>
        <dbReference type="EMBL" id="SEE95683.1"/>
    </source>
</evidence>
<dbReference type="EMBL" id="FNTV01000001">
    <property type="protein sequence ID" value="SEE95683.1"/>
    <property type="molecule type" value="Genomic_DNA"/>
</dbReference>